<dbReference type="Proteomes" id="UP000826656">
    <property type="component" value="Unassembled WGS sequence"/>
</dbReference>
<protein>
    <submittedName>
        <fullName evidence="2">Uncharacterized protein</fullName>
    </submittedName>
</protein>
<evidence type="ECO:0000256" key="1">
    <source>
        <dbReference type="SAM" id="MobiDB-lite"/>
    </source>
</evidence>
<feature type="compositionally biased region" description="Basic and acidic residues" evidence="1">
    <location>
        <begin position="46"/>
        <end position="64"/>
    </location>
</feature>
<accession>A0ABQ7UGB1</accession>
<feature type="region of interest" description="Disordered" evidence="1">
    <location>
        <begin position="82"/>
        <end position="107"/>
    </location>
</feature>
<comment type="caution">
    <text evidence="2">The sequence shown here is derived from an EMBL/GenBank/DDBJ whole genome shotgun (WGS) entry which is preliminary data.</text>
</comment>
<reference evidence="2 3" key="1">
    <citation type="journal article" date="2021" name="bioRxiv">
        <title>Chromosome-scale and haplotype-resolved genome assembly of a tetraploid potato cultivar.</title>
        <authorList>
            <person name="Sun H."/>
            <person name="Jiao W.-B."/>
            <person name="Krause K."/>
            <person name="Campoy J.A."/>
            <person name="Goel M."/>
            <person name="Folz-Donahue K."/>
            <person name="Kukat C."/>
            <person name="Huettel B."/>
            <person name="Schneeberger K."/>
        </authorList>
    </citation>
    <scope>NUCLEOTIDE SEQUENCE [LARGE SCALE GENOMIC DNA]</scope>
    <source>
        <strain evidence="2">SolTubOtavaFocal</strain>
        <tissue evidence="2">Leaves</tissue>
    </source>
</reference>
<evidence type="ECO:0000313" key="3">
    <source>
        <dbReference type="Proteomes" id="UP000826656"/>
    </source>
</evidence>
<sequence length="107" mass="11495">MPDRFGLDHGGCRCHCGAVFTPLRTSNRSGGHADIDGGGSAAVSEMDMREKGRRERRGGRDEKGGGLFSAIAKRRRWQLQTVLGSGGAERGGKSTARVSPVEQRRGR</sequence>
<organism evidence="2 3">
    <name type="scientific">Solanum tuberosum</name>
    <name type="common">Potato</name>
    <dbReference type="NCBI Taxonomy" id="4113"/>
    <lineage>
        <taxon>Eukaryota</taxon>
        <taxon>Viridiplantae</taxon>
        <taxon>Streptophyta</taxon>
        <taxon>Embryophyta</taxon>
        <taxon>Tracheophyta</taxon>
        <taxon>Spermatophyta</taxon>
        <taxon>Magnoliopsida</taxon>
        <taxon>eudicotyledons</taxon>
        <taxon>Gunneridae</taxon>
        <taxon>Pentapetalae</taxon>
        <taxon>asterids</taxon>
        <taxon>lamiids</taxon>
        <taxon>Solanales</taxon>
        <taxon>Solanaceae</taxon>
        <taxon>Solanoideae</taxon>
        <taxon>Solaneae</taxon>
        <taxon>Solanum</taxon>
    </lineage>
</organism>
<proteinExistence type="predicted"/>
<dbReference type="EMBL" id="JAIVGD010000019">
    <property type="protein sequence ID" value="KAH0748651.1"/>
    <property type="molecule type" value="Genomic_DNA"/>
</dbReference>
<gene>
    <name evidence="2" type="ORF">KY290_027883</name>
</gene>
<keyword evidence="3" id="KW-1185">Reference proteome</keyword>
<feature type="region of interest" description="Disordered" evidence="1">
    <location>
        <begin position="25"/>
        <end position="68"/>
    </location>
</feature>
<name>A0ABQ7UGB1_SOLTU</name>
<evidence type="ECO:0000313" key="2">
    <source>
        <dbReference type="EMBL" id="KAH0748651.1"/>
    </source>
</evidence>